<evidence type="ECO:0000313" key="1">
    <source>
        <dbReference type="EMBL" id="KKP46361.1"/>
    </source>
</evidence>
<proteinExistence type="predicted"/>
<dbReference type="Proteomes" id="UP000033995">
    <property type="component" value="Unassembled WGS sequence"/>
</dbReference>
<gene>
    <name evidence="1" type="ORF">UR38_C0011G0011</name>
</gene>
<dbReference type="EMBL" id="LBOZ01000011">
    <property type="protein sequence ID" value="KKP46361.1"/>
    <property type="molecule type" value="Genomic_DNA"/>
</dbReference>
<protein>
    <submittedName>
        <fullName evidence="1">Uncharacterized protein</fullName>
    </submittedName>
</protein>
<sequence length="185" mass="21184">MAIEKGEFKHTQKAIAEYFDYSLSTVNLAVKQLALINGIDVRGKFFIVNDPKKILIFWSTHRNIQKSIIYETYVNAPILEIEGLIPAEVIFAGYTAAKHILKESPSDYSKVYFYIDERKIIEVENRFPKIVGTPNLIILKAYPKQIECGNITTLAQTFVDIWNMGDWYAKDFLIELEGKIDGLLS</sequence>
<organism evidence="1 2">
    <name type="scientific">Candidatus Woesebacteria bacterium GW2011_GWA2_33_28</name>
    <dbReference type="NCBI Taxonomy" id="1618561"/>
    <lineage>
        <taxon>Bacteria</taxon>
        <taxon>Candidatus Woeseibacteriota</taxon>
    </lineage>
</organism>
<accession>A0A0G0A576</accession>
<reference evidence="1 2" key="1">
    <citation type="journal article" date="2015" name="Nature">
        <title>rRNA introns, odd ribosomes, and small enigmatic genomes across a large radiation of phyla.</title>
        <authorList>
            <person name="Brown C.T."/>
            <person name="Hug L.A."/>
            <person name="Thomas B.C."/>
            <person name="Sharon I."/>
            <person name="Castelle C.J."/>
            <person name="Singh A."/>
            <person name="Wilkins M.J."/>
            <person name="Williams K.H."/>
            <person name="Banfield J.F."/>
        </authorList>
    </citation>
    <scope>NUCLEOTIDE SEQUENCE [LARGE SCALE GENOMIC DNA]</scope>
</reference>
<name>A0A0G0A576_9BACT</name>
<comment type="caution">
    <text evidence="1">The sequence shown here is derived from an EMBL/GenBank/DDBJ whole genome shotgun (WGS) entry which is preliminary data.</text>
</comment>
<evidence type="ECO:0000313" key="2">
    <source>
        <dbReference type="Proteomes" id="UP000033995"/>
    </source>
</evidence>
<dbReference type="AlphaFoldDB" id="A0A0G0A576"/>